<sequence>MGTQRELPNVMEPQNPGGHQGKKEICLYNPHHHQIPFSRLQYDLVSCRRQNPKKAKKMASWKYNACHIVPIKKLEEHEAVCVNRSSVEEEDTRGHLGHLKISLLSSEQNEEPLQVSPWLPNPDIWNVDATNCHPKFVLKAFVPKKLVCASDTREPEREETRLQKILRLRE</sequence>
<dbReference type="AlphaFoldDB" id="A0A3Q0ECY9"/>
<dbReference type="RefSeq" id="XP_021571933.1">
    <property type="nucleotide sequence ID" value="XM_021716258.1"/>
</dbReference>
<dbReference type="InterPro" id="IPR051591">
    <property type="entry name" value="UPF0224_FAM112_RNA_Proc"/>
</dbReference>
<dbReference type="GeneID" id="103267953"/>
<dbReference type="KEGG" id="csyr:103267953"/>
<reference evidence="7" key="1">
    <citation type="submission" date="2025-08" db="UniProtKB">
        <authorList>
            <consortium name="RefSeq"/>
        </authorList>
    </citation>
    <scope>IDENTIFICATION</scope>
</reference>
<evidence type="ECO:0000313" key="6">
    <source>
        <dbReference type="Proteomes" id="UP000189704"/>
    </source>
</evidence>
<evidence type="ECO:0000256" key="1">
    <source>
        <dbReference type="ARBA" id="ARBA00022723"/>
    </source>
</evidence>
<dbReference type="PANTHER" id="PTHR21402:SF3">
    <property type="entry name" value="GAMETOCYTE-SPECIFIC FACTOR 1-LIKE"/>
    <property type="match status" value="1"/>
</dbReference>
<keyword evidence="2" id="KW-0863">Zinc-finger</keyword>
<dbReference type="Pfam" id="PF05253">
    <property type="entry name" value="zf-U11-48K"/>
    <property type="match status" value="1"/>
</dbReference>
<dbReference type="Proteomes" id="UP000189704">
    <property type="component" value="Unplaced"/>
</dbReference>
<proteinExistence type="predicted"/>
<dbReference type="InterPro" id="IPR022776">
    <property type="entry name" value="TRM13/UPF0224_CHHC_Znf_dom"/>
</dbReference>
<dbReference type="PANTHER" id="PTHR21402">
    <property type="entry name" value="GAMETOCYTE SPECIFIC FACTOR 1-RELATED"/>
    <property type="match status" value="1"/>
</dbReference>
<evidence type="ECO:0000313" key="7">
    <source>
        <dbReference type="RefSeq" id="XP_021571933.1"/>
    </source>
</evidence>
<keyword evidence="1" id="KW-0479">Metal-binding</keyword>
<evidence type="ECO:0000256" key="4">
    <source>
        <dbReference type="SAM" id="MobiDB-lite"/>
    </source>
</evidence>
<dbReference type="CTD" id="149699"/>
<dbReference type="STRING" id="1868482.ENSTSYP00000021206"/>
<evidence type="ECO:0000259" key="5">
    <source>
        <dbReference type="Pfam" id="PF05253"/>
    </source>
</evidence>
<dbReference type="GO" id="GO:0008270">
    <property type="term" value="F:zinc ion binding"/>
    <property type="evidence" value="ECO:0007669"/>
    <property type="project" value="UniProtKB-KW"/>
</dbReference>
<keyword evidence="3" id="KW-0862">Zinc</keyword>
<evidence type="ECO:0000256" key="2">
    <source>
        <dbReference type="ARBA" id="ARBA00022771"/>
    </source>
</evidence>
<feature type="domain" description="CHHC U11-48K-type" evidence="5">
    <location>
        <begin position="63"/>
        <end position="81"/>
    </location>
</feature>
<feature type="region of interest" description="Disordered" evidence="4">
    <location>
        <begin position="1"/>
        <end position="20"/>
    </location>
</feature>
<organism evidence="6 7">
    <name type="scientific">Carlito syrichta</name>
    <name type="common">Philippine tarsier</name>
    <name type="synonym">Tarsius syrichta</name>
    <dbReference type="NCBI Taxonomy" id="1868482"/>
    <lineage>
        <taxon>Eukaryota</taxon>
        <taxon>Metazoa</taxon>
        <taxon>Chordata</taxon>
        <taxon>Craniata</taxon>
        <taxon>Vertebrata</taxon>
        <taxon>Euteleostomi</taxon>
        <taxon>Mammalia</taxon>
        <taxon>Eutheria</taxon>
        <taxon>Euarchontoglires</taxon>
        <taxon>Primates</taxon>
        <taxon>Haplorrhini</taxon>
        <taxon>Tarsiiformes</taxon>
        <taxon>Tarsiidae</taxon>
        <taxon>Carlito</taxon>
    </lineage>
</organism>
<gene>
    <name evidence="7" type="primary">GTSF1L</name>
</gene>
<keyword evidence="6" id="KW-1185">Reference proteome</keyword>
<evidence type="ECO:0000256" key="3">
    <source>
        <dbReference type="ARBA" id="ARBA00022833"/>
    </source>
</evidence>
<name>A0A3Q0ECY9_CARSF</name>
<dbReference type="OrthoDB" id="10069248at2759"/>
<accession>A0A3Q0ECY9</accession>
<protein>
    <submittedName>
        <fullName evidence="7">LOW QUALITY PROTEIN: gametocyte-specific factor 1-like</fullName>
    </submittedName>
</protein>